<dbReference type="EMBL" id="NGFO01000040">
    <property type="protein sequence ID" value="OUC76122.1"/>
    <property type="molecule type" value="Genomic_DNA"/>
</dbReference>
<dbReference type="AlphaFoldDB" id="A0A243Q5E9"/>
<evidence type="ECO:0000259" key="2">
    <source>
        <dbReference type="Pfam" id="PF01557"/>
    </source>
</evidence>
<comment type="caution">
    <text evidence="3">The sequence shown here is derived from an EMBL/GenBank/DDBJ whole genome shotgun (WGS) entry which is preliminary data.</text>
</comment>
<dbReference type="OrthoDB" id="2273115at2"/>
<proteinExistence type="predicted"/>
<organism evidence="3 4">
    <name type="scientific">Gordonia lacunae</name>
    <dbReference type="NCBI Taxonomy" id="417102"/>
    <lineage>
        <taxon>Bacteria</taxon>
        <taxon>Bacillati</taxon>
        <taxon>Actinomycetota</taxon>
        <taxon>Actinomycetes</taxon>
        <taxon>Mycobacteriales</taxon>
        <taxon>Gordoniaceae</taxon>
        <taxon>Gordonia</taxon>
    </lineage>
</organism>
<dbReference type="InterPro" id="IPR036663">
    <property type="entry name" value="Fumarylacetoacetase_C_sf"/>
</dbReference>
<name>A0A243Q5E9_9ACTN</name>
<dbReference type="PANTHER" id="PTHR43211">
    <property type="entry name" value="FUMARYLACETOACETATE HYDROLASE"/>
    <property type="match status" value="1"/>
</dbReference>
<feature type="compositionally biased region" description="Basic residues" evidence="1">
    <location>
        <begin position="313"/>
        <end position="325"/>
    </location>
</feature>
<accession>A0A243Q5E9</accession>
<dbReference type="Proteomes" id="UP000194632">
    <property type="component" value="Unassembled WGS sequence"/>
</dbReference>
<evidence type="ECO:0000313" key="3">
    <source>
        <dbReference type="EMBL" id="OUC76122.1"/>
    </source>
</evidence>
<dbReference type="PANTHER" id="PTHR43211:SF1">
    <property type="entry name" value="BLL6422 PROTEIN"/>
    <property type="match status" value="1"/>
</dbReference>
<dbReference type="GO" id="GO:0003824">
    <property type="term" value="F:catalytic activity"/>
    <property type="evidence" value="ECO:0007669"/>
    <property type="project" value="InterPro"/>
</dbReference>
<feature type="compositionally biased region" description="Low complexity" evidence="1">
    <location>
        <begin position="303"/>
        <end position="312"/>
    </location>
</feature>
<dbReference type="Gene3D" id="3.90.850.10">
    <property type="entry name" value="Fumarylacetoacetase-like, C-terminal domain"/>
    <property type="match status" value="1"/>
</dbReference>
<keyword evidence="4" id="KW-1185">Reference proteome</keyword>
<dbReference type="SUPFAM" id="SSF56529">
    <property type="entry name" value="FAH"/>
    <property type="match status" value="1"/>
</dbReference>
<dbReference type="Pfam" id="PF01557">
    <property type="entry name" value="FAA_hydrolase"/>
    <property type="match status" value="1"/>
</dbReference>
<dbReference type="RefSeq" id="WP_086537533.1">
    <property type="nucleotide sequence ID" value="NZ_NGFO01000040.1"/>
</dbReference>
<dbReference type="InterPro" id="IPR011234">
    <property type="entry name" value="Fumarylacetoacetase-like_C"/>
</dbReference>
<gene>
    <name evidence="3" type="ORF">CA982_23380</name>
</gene>
<protein>
    <submittedName>
        <fullName evidence="3">Hydroxylase</fullName>
    </submittedName>
</protein>
<feature type="domain" description="Fumarylacetoacetase-like C-terminal" evidence="2">
    <location>
        <begin position="75"/>
        <end position="302"/>
    </location>
</feature>
<feature type="region of interest" description="Disordered" evidence="1">
    <location>
        <begin position="301"/>
        <end position="332"/>
    </location>
</feature>
<evidence type="ECO:0000256" key="1">
    <source>
        <dbReference type="SAM" id="MobiDB-lite"/>
    </source>
</evidence>
<evidence type="ECO:0000313" key="4">
    <source>
        <dbReference type="Proteomes" id="UP000194632"/>
    </source>
</evidence>
<dbReference type="STRING" id="417102.CA982_23380"/>
<sequence length="332" mass="35198">MKFATWTKPDGRVESGVVSDDGLHAFSDGMTVLDAVKLGVAEAITLGTQTASTSRPVPIADVRLRPPLVPPAVRDFAAFEEHVLGALQSVTNRTEVPPEWYEAPAFYFTNPHALIGAFDDVPVPPGCEVLDFELEVAAVVTGTGASVSTDAAAELLFGYTIFNDWSARDIQAREMVVGLGPTKSKDSSSTLGPWLVTRDELEHRLDDAGFLALECSVSVNGDPIGADLLSNMAWTFPELVAHASRGTVVRSGDVLGSGTCGNGGSLAELWGVRGDDALPPLAIGDIVEMTVEGLGTIRNRVVPGPANTAAPPARRRIPPLPRKHAERQQTRT</sequence>
<reference evidence="3 4" key="1">
    <citation type="submission" date="2017-05" db="EMBL/GenBank/DDBJ databases">
        <title>Biotechnological potential of actinobacteria isolated from South African environments.</title>
        <authorList>
            <person name="Le Roes-Hill M."/>
            <person name="Prins A."/>
            <person name="Durrell K.A."/>
        </authorList>
    </citation>
    <scope>NUCLEOTIDE SEQUENCE [LARGE SCALE GENOMIC DNA]</scope>
    <source>
        <strain evidence="3">BS2</strain>
    </source>
</reference>